<gene>
    <name evidence="3" type="primary">LOC116547442</name>
</gene>
<dbReference type="Proteomes" id="UP000504640">
    <property type="component" value="Unplaced"/>
</dbReference>
<dbReference type="SMART" id="SM01373">
    <property type="entry name" value="MAGE"/>
    <property type="match status" value="1"/>
</dbReference>
<sequence>MLKYVIKRYRSFLPEIFKKASDLPELVFGFYLKERDPAEHSYVLIRKIDPALVWGLTGDQGTPKTRLLMISLDSIFMQAGCVPEEVVWEVLRVLEAHSPKKHFVFGESMKLITKASVQQEYLVHK</sequence>
<dbReference type="Gene3D" id="1.10.10.1200">
    <property type="entry name" value="MAGE homology domain, winged helix WH1 motif"/>
    <property type="match status" value="1"/>
</dbReference>
<dbReference type="InterPro" id="IPR041899">
    <property type="entry name" value="MAGE_WH2"/>
</dbReference>
<dbReference type="InterPro" id="IPR037445">
    <property type="entry name" value="MAGE"/>
</dbReference>
<dbReference type="GO" id="GO:0000122">
    <property type="term" value="P:negative regulation of transcription by RNA polymerase II"/>
    <property type="evidence" value="ECO:0007669"/>
    <property type="project" value="TreeGrafter"/>
</dbReference>
<dbReference type="InterPro" id="IPR002190">
    <property type="entry name" value="MHD_dom"/>
</dbReference>
<reference evidence="3" key="1">
    <citation type="submission" date="2025-08" db="UniProtKB">
        <authorList>
            <consortium name="RefSeq"/>
        </authorList>
    </citation>
    <scope>IDENTIFICATION</scope>
    <source>
        <tissue evidence="3">Blood</tissue>
    </source>
</reference>
<organism evidence="2 3">
    <name type="scientific">Sapajus apella</name>
    <name type="common">Brown-capped capuchin</name>
    <name type="synonym">Cebus apella</name>
    <dbReference type="NCBI Taxonomy" id="9515"/>
    <lineage>
        <taxon>Eukaryota</taxon>
        <taxon>Metazoa</taxon>
        <taxon>Chordata</taxon>
        <taxon>Craniata</taxon>
        <taxon>Vertebrata</taxon>
        <taxon>Euteleostomi</taxon>
        <taxon>Mammalia</taxon>
        <taxon>Eutheria</taxon>
        <taxon>Euarchontoglires</taxon>
        <taxon>Primates</taxon>
        <taxon>Haplorrhini</taxon>
        <taxon>Platyrrhini</taxon>
        <taxon>Cebidae</taxon>
        <taxon>Cebinae</taxon>
        <taxon>Sapajus</taxon>
    </lineage>
</organism>
<name>A0A6J3HH63_SAPAP</name>
<dbReference type="RefSeq" id="XP_032129287.1">
    <property type="nucleotide sequence ID" value="XM_032273396.1"/>
</dbReference>
<dbReference type="PANTHER" id="PTHR11736">
    <property type="entry name" value="MELANOMA-ASSOCIATED ANTIGEN MAGE ANTIGEN"/>
    <property type="match status" value="1"/>
</dbReference>
<protein>
    <submittedName>
        <fullName evidence="3">Melanoma-associated antigen 11-like</fullName>
    </submittedName>
</protein>
<dbReference type="GeneID" id="116547442"/>
<dbReference type="AlphaFoldDB" id="A0A6J3HH63"/>
<evidence type="ECO:0000313" key="2">
    <source>
        <dbReference type="Proteomes" id="UP000504640"/>
    </source>
</evidence>
<feature type="domain" description="MAGE" evidence="1">
    <location>
        <begin position="1"/>
        <end position="125"/>
    </location>
</feature>
<evidence type="ECO:0000313" key="3">
    <source>
        <dbReference type="RefSeq" id="XP_032129287.1"/>
    </source>
</evidence>
<dbReference type="PROSITE" id="PS50838">
    <property type="entry name" value="MAGE"/>
    <property type="match status" value="1"/>
</dbReference>
<keyword evidence="2" id="KW-1185">Reference proteome</keyword>
<dbReference type="Gene3D" id="1.10.10.1210">
    <property type="entry name" value="MAGE homology domain, winged helix WH2 motif"/>
    <property type="match status" value="1"/>
</dbReference>
<dbReference type="PANTHER" id="PTHR11736:SF14">
    <property type="entry name" value="NSE3 HOMOLOG, SMC5-SMC6 COMPLEX COMPONENT"/>
    <property type="match status" value="1"/>
</dbReference>
<accession>A0A6J3HH63</accession>
<dbReference type="GO" id="GO:0005634">
    <property type="term" value="C:nucleus"/>
    <property type="evidence" value="ECO:0007669"/>
    <property type="project" value="TreeGrafter"/>
</dbReference>
<proteinExistence type="predicted"/>
<evidence type="ECO:0000259" key="1">
    <source>
        <dbReference type="PROSITE" id="PS50838"/>
    </source>
</evidence>
<dbReference type="InterPro" id="IPR041898">
    <property type="entry name" value="MAGE_WH1"/>
</dbReference>